<reference evidence="7 8" key="1">
    <citation type="submission" date="2017-12" db="EMBL/GenBank/DDBJ databases">
        <title>Genome sequence of the active heterotrophic nitrifier-denitrifier, Cupriavidus pauculus UM1.</title>
        <authorList>
            <person name="Putonti C."/>
            <person name="Castignetti D."/>
        </authorList>
    </citation>
    <scope>NUCLEOTIDE SEQUENCE [LARGE SCALE GENOMIC DNA]</scope>
    <source>
        <strain evidence="7 8">UM1</strain>
    </source>
</reference>
<dbReference type="Gene3D" id="3.90.550.10">
    <property type="entry name" value="Spore Coat Polysaccharide Biosynthesis Protein SpsA, Chain A"/>
    <property type="match status" value="1"/>
</dbReference>
<organism evidence="7 8">
    <name type="scientific">Cupriavidus pauculus</name>
    <dbReference type="NCBI Taxonomy" id="82633"/>
    <lineage>
        <taxon>Bacteria</taxon>
        <taxon>Pseudomonadati</taxon>
        <taxon>Pseudomonadota</taxon>
        <taxon>Betaproteobacteria</taxon>
        <taxon>Burkholderiales</taxon>
        <taxon>Burkholderiaceae</taxon>
        <taxon>Cupriavidus</taxon>
    </lineage>
</organism>
<evidence type="ECO:0000259" key="6">
    <source>
        <dbReference type="Pfam" id="PF00535"/>
    </source>
</evidence>
<dbReference type="PANTHER" id="PTHR43646">
    <property type="entry name" value="GLYCOSYLTRANSFERASE"/>
    <property type="match status" value="1"/>
</dbReference>
<name>A0A2N5CF33_9BURK</name>
<gene>
    <name evidence="7" type="ORF">CYJ10_10235</name>
</gene>
<evidence type="ECO:0000256" key="3">
    <source>
        <dbReference type="ARBA" id="ARBA00022676"/>
    </source>
</evidence>
<dbReference type="Proteomes" id="UP000234341">
    <property type="component" value="Unassembled WGS sequence"/>
</dbReference>
<dbReference type="OrthoDB" id="9777873at2"/>
<dbReference type="GO" id="GO:0016757">
    <property type="term" value="F:glycosyltransferase activity"/>
    <property type="evidence" value="ECO:0007669"/>
    <property type="project" value="UniProtKB-KW"/>
</dbReference>
<evidence type="ECO:0000256" key="4">
    <source>
        <dbReference type="ARBA" id="ARBA00022679"/>
    </source>
</evidence>
<feature type="domain" description="Glycosyltransferase 2-like" evidence="6">
    <location>
        <begin position="4"/>
        <end position="136"/>
    </location>
</feature>
<dbReference type="Pfam" id="PF00535">
    <property type="entry name" value="Glycos_transf_2"/>
    <property type="match status" value="1"/>
</dbReference>
<evidence type="ECO:0000313" key="8">
    <source>
        <dbReference type="Proteomes" id="UP000234341"/>
    </source>
</evidence>
<dbReference type="GO" id="GO:0005886">
    <property type="term" value="C:plasma membrane"/>
    <property type="evidence" value="ECO:0007669"/>
    <property type="project" value="UniProtKB-SubCell"/>
</dbReference>
<proteinExistence type="predicted"/>
<evidence type="ECO:0000256" key="2">
    <source>
        <dbReference type="ARBA" id="ARBA00022475"/>
    </source>
</evidence>
<dbReference type="SUPFAM" id="SSF53448">
    <property type="entry name" value="Nucleotide-diphospho-sugar transferases"/>
    <property type="match status" value="1"/>
</dbReference>
<dbReference type="RefSeq" id="WP_101681373.1">
    <property type="nucleotide sequence ID" value="NZ_PJRP01000003.1"/>
</dbReference>
<comment type="subcellular location">
    <subcellularLocation>
        <location evidence="1">Cell membrane</location>
    </subcellularLocation>
</comment>
<evidence type="ECO:0000313" key="7">
    <source>
        <dbReference type="EMBL" id="PLQ00807.1"/>
    </source>
</evidence>
<comment type="caution">
    <text evidence="7">The sequence shown here is derived from an EMBL/GenBank/DDBJ whole genome shotgun (WGS) entry which is preliminary data.</text>
</comment>
<dbReference type="EMBL" id="PJRP01000003">
    <property type="protein sequence ID" value="PLQ00807.1"/>
    <property type="molecule type" value="Genomic_DNA"/>
</dbReference>
<keyword evidence="2" id="KW-1003">Cell membrane</keyword>
<dbReference type="STRING" id="82633.GCA_000974605_02270"/>
<evidence type="ECO:0000256" key="5">
    <source>
        <dbReference type="ARBA" id="ARBA00023136"/>
    </source>
</evidence>
<sequence>MIGVVVPVHNEEASLEACLLALRAAALHPGLQGEPVMLVVVLDDCSDRSLDIASRHAPAQVTCLTIAARNVGIARHAGAELLLALDARWLAFTDADSRVAPDWLVAQLALAADAVCGLVTVDDWSEHPPHVSIRFAARYQRTDDHRHVHGANLGVCSQAYRRAGGFPPHASSEDVALVQRLLALNSQIAWSTLPRVVTSARANGRAPGGFADHLAMLACLCDETLR</sequence>
<dbReference type="AlphaFoldDB" id="A0A2N5CF33"/>
<dbReference type="PANTHER" id="PTHR43646:SF2">
    <property type="entry name" value="GLYCOSYLTRANSFERASE 2-LIKE DOMAIN-CONTAINING PROTEIN"/>
    <property type="match status" value="1"/>
</dbReference>
<accession>A0A2N5CF33</accession>
<dbReference type="InterPro" id="IPR001173">
    <property type="entry name" value="Glyco_trans_2-like"/>
</dbReference>
<evidence type="ECO:0000256" key="1">
    <source>
        <dbReference type="ARBA" id="ARBA00004236"/>
    </source>
</evidence>
<keyword evidence="4 7" id="KW-0808">Transferase</keyword>
<keyword evidence="3" id="KW-0328">Glycosyltransferase</keyword>
<keyword evidence="5" id="KW-0472">Membrane</keyword>
<dbReference type="InterPro" id="IPR029044">
    <property type="entry name" value="Nucleotide-diphossugar_trans"/>
</dbReference>
<protein>
    <submittedName>
        <fullName evidence="7">Glycosyl transferase</fullName>
    </submittedName>
</protein>